<accession>A0A915JIG0</accession>
<sequence length="88" mass="10224">MKQKNECKFKKENKTGVLEQKFSANEHISNHLEHDELVINRKYATNETHKETKREGDDMVLFCEYTVAGGSATANRLPESFEWRHNGV</sequence>
<evidence type="ECO:0000313" key="2">
    <source>
        <dbReference type="WBParaSite" id="nRc.2.0.1.t25876-RA"/>
    </source>
</evidence>
<dbReference type="Proteomes" id="UP000887565">
    <property type="component" value="Unplaced"/>
</dbReference>
<reference evidence="2" key="1">
    <citation type="submission" date="2022-11" db="UniProtKB">
        <authorList>
            <consortium name="WormBaseParasite"/>
        </authorList>
    </citation>
    <scope>IDENTIFICATION</scope>
</reference>
<dbReference type="AlphaFoldDB" id="A0A915JIG0"/>
<name>A0A915JIG0_ROMCU</name>
<proteinExistence type="predicted"/>
<dbReference type="WBParaSite" id="nRc.2.0.1.t25876-RA">
    <property type="protein sequence ID" value="nRc.2.0.1.t25876-RA"/>
    <property type="gene ID" value="nRc.2.0.1.g25876"/>
</dbReference>
<protein>
    <submittedName>
        <fullName evidence="2">Ig-like domain-containing protein</fullName>
    </submittedName>
</protein>
<keyword evidence="1" id="KW-1185">Reference proteome</keyword>
<organism evidence="1 2">
    <name type="scientific">Romanomermis culicivorax</name>
    <name type="common">Nematode worm</name>
    <dbReference type="NCBI Taxonomy" id="13658"/>
    <lineage>
        <taxon>Eukaryota</taxon>
        <taxon>Metazoa</taxon>
        <taxon>Ecdysozoa</taxon>
        <taxon>Nematoda</taxon>
        <taxon>Enoplea</taxon>
        <taxon>Dorylaimia</taxon>
        <taxon>Mermithida</taxon>
        <taxon>Mermithoidea</taxon>
        <taxon>Mermithidae</taxon>
        <taxon>Romanomermis</taxon>
    </lineage>
</organism>
<evidence type="ECO:0000313" key="1">
    <source>
        <dbReference type="Proteomes" id="UP000887565"/>
    </source>
</evidence>